<evidence type="ECO:0000259" key="1">
    <source>
        <dbReference type="Pfam" id="PF25110"/>
    </source>
</evidence>
<dbReference type="InterPro" id="IPR056933">
    <property type="entry name" value="TPR_ESP1"/>
</dbReference>
<dbReference type="PANTHER" id="PTHR12792:SF0">
    <property type="entry name" value="SEPARIN"/>
    <property type="match status" value="1"/>
</dbReference>
<accession>W9SP06</accession>
<dbReference type="AlphaFoldDB" id="W9SP06"/>
<dbReference type="GO" id="GO:0051307">
    <property type="term" value="P:meiotic chromosome separation"/>
    <property type="evidence" value="ECO:0007669"/>
    <property type="project" value="TreeGrafter"/>
</dbReference>
<dbReference type="GO" id="GO:0006508">
    <property type="term" value="P:proteolysis"/>
    <property type="evidence" value="ECO:0007669"/>
    <property type="project" value="InterPro"/>
</dbReference>
<evidence type="ECO:0000313" key="3">
    <source>
        <dbReference type="Proteomes" id="UP000030645"/>
    </source>
</evidence>
<name>W9SP06_9ROSA</name>
<evidence type="ECO:0000313" key="2">
    <source>
        <dbReference type="EMBL" id="EXC39047.1"/>
    </source>
</evidence>
<proteinExistence type="predicted"/>
<dbReference type="PANTHER" id="PTHR12792">
    <property type="entry name" value="EXTRA SPINDLE POLES 1-RELATED"/>
    <property type="match status" value="1"/>
</dbReference>
<protein>
    <recommendedName>
        <fullName evidence="1">Separase-like TPR repeats region domain-containing protein</fullName>
    </recommendedName>
</protein>
<dbReference type="GO" id="GO:0005634">
    <property type="term" value="C:nucleus"/>
    <property type="evidence" value="ECO:0007669"/>
    <property type="project" value="InterPro"/>
</dbReference>
<feature type="domain" description="Separase-like TPR repeats region" evidence="1">
    <location>
        <begin position="3"/>
        <end position="288"/>
    </location>
</feature>
<dbReference type="GO" id="GO:0072686">
    <property type="term" value="C:mitotic spindle"/>
    <property type="evidence" value="ECO:0007669"/>
    <property type="project" value="TreeGrafter"/>
</dbReference>
<dbReference type="Pfam" id="PF25110">
    <property type="entry name" value="TPR_ESP1"/>
    <property type="match status" value="1"/>
</dbReference>
<keyword evidence="3" id="KW-1185">Reference proteome</keyword>
<dbReference type="eggNOG" id="KOG1849">
    <property type="taxonomic scope" value="Eukaryota"/>
</dbReference>
<gene>
    <name evidence="2" type="ORF">L484_000484</name>
</gene>
<sequence length="343" mass="39023">MEETSLISKLESSDSRGLHSLYTHYLQPFSDLTNPKKTKRSARANDDQKTLARSLAKKFLPFLNRALGILPKRLADRTKFGGDGDGEQLALEFFDIYRLCLDCLGSVSSQLLCKPYSVHVQRVRMVHCLEAWGRLKDAEAECFWVLERFKEIDFGTKSVESERNCLLPNAEKGGHDKEYGTLVVEIAVTLVKCLSTSQSKDGDDYRRIIRLVEELRPWFRVLDASTYEKLHRVLVTYLGRCAIFVVGEPAFADEDLARSFCFTTMAEYAMSSNKDDIYKFARRICFSLFSLQDSTATFIIDLLICVLDSLAHEGKIVDDASDIVYRPSGLFAKPPPRNRNWVP</sequence>
<dbReference type="InterPro" id="IPR005314">
    <property type="entry name" value="Peptidase_C50"/>
</dbReference>
<dbReference type="GO" id="GO:0005737">
    <property type="term" value="C:cytoplasm"/>
    <property type="evidence" value="ECO:0007669"/>
    <property type="project" value="TreeGrafter"/>
</dbReference>
<dbReference type="STRING" id="981085.W9SP06"/>
<reference evidence="3" key="1">
    <citation type="submission" date="2013-01" db="EMBL/GenBank/DDBJ databases">
        <title>Draft Genome Sequence of a Mulberry Tree, Morus notabilis C.K. Schneid.</title>
        <authorList>
            <person name="He N."/>
            <person name="Zhao S."/>
        </authorList>
    </citation>
    <scope>NUCLEOTIDE SEQUENCE</scope>
</reference>
<organism evidence="2 3">
    <name type="scientific">Morus notabilis</name>
    <dbReference type="NCBI Taxonomy" id="981085"/>
    <lineage>
        <taxon>Eukaryota</taxon>
        <taxon>Viridiplantae</taxon>
        <taxon>Streptophyta</taxon>
        <taxon>Embryophyta</taxon>
        <taxon>Tracheophyta</taxon>
        <taxon>Spermatophyta</taxon>
        <taxon>Magnoliopsida</taxon>
        <taxon>eudicotyledons</taxon>
        <taxon>Gunneridae</taxon>
        <taxon>Pentapetalae</taxon>
        <taxon>rosids</taxon>
        <taxon>fabids</taxon>
        <taxon>Rosales</taxon>
        <taxon>Moraceae</taxon>
        <taxon>Moreae</taxon>
        <taxon>Morus</taxon>
    </lineage>
</organism>
<dbReference type="EMBL" id="KE621205">
    <property type="protein sequence ID" value="EXC39047.1"/>
    <property type="molecule type" value="Genomic_DNA"/>
</dbReference>
<dbReference type="Proteomes" id="UP000030645">
    <property type="component" value="Unassembled WGS sequence"/>
</dbReference>
<dbReference type="GO" id="GO:0004197">
    <property type="term" value="F:cysteine-type endopeptidase activity"/>
    <property type="evidence" value="ECO:0007669"/>
    <property type="project" value="InterPro"/>
</dbReference>